<gene>
    <name evidence="1" type="ordered locus">P9303_03671</name>
</gene>
<dbReference type="Proteomes" id="UP000002274">
    <property type="component" value="Chromosome"/>
</dbReference>
<dbReference type="BioCyc" id="PMAR59922:G1G80-345-MONOMER"/>
<dbReference type="EMBL" id="CP000554">
    <property type="protein sequence ID" value="ABM77119.1"/>
    <property type="molecule type" value="Genomic_DNA"/>
</dbReference>
<organism evidence="1 2">
    <name type="scientific">Prochlorococcus marinus (strain MIT 9303)</name>
    <dbReference type="NCBI Taxonomy" id="59922"/>
    <lineage>
        <taxon>Bacteria</taxon>
        <taxon>Bacillati</taxon>
        <taxon>Cyanobacteriota</taxon>
        <taxon>Cyanophyceae</taxon>
        <taxon>Synechococcales</taxon>
        <taxon>Prochlorococcaceae</taxon>
        <taxon>Prochlorococcus</taxon>
    </lineage>
</organism>
<sequence length="89" mass="10282">MPRKRRKLNKEMEAEIAAAQRKVELVMAMIYDIADEETQGEYLSGFEQINAAASHLSESYVLKGFCEETEGTLALYRGLLERFEQEYEL</sequence>
<dbReference type="KEGG" id="pmf:P9303_03671"/>
<name>A2C6K9_PROM3</name>
<accession>A2C6K9</accession>
<protein>
    <submittedName>
        <fullName evidence="1">Uncharacterized protein</fullName>
    </submittedName>
</protein>
<dbReference type="AlphaFoldDB" id="A2C6K9"/>
<proteinExistence type="predicted"/>
<evidence type="ECO:0000313" key="1">
    <source>
        <dbReference type="EMBL" id="ABM77119.1"/>
    </source>
</evidence>
<evidence type="ECO:0000313" key="2">
    <source>
        <dbReference type="Proteomes" id="UP000002274"/>
    </source>
</evidence>
<dbReference type="RefSeq" id="WP_011825044.1">
    <property type="nucleotide sequence ID" value="NC_008820.1"/>
</dbReference>
<dbReference type="HOGENOM" id="CLU_2332614_0_0_3"/>
<reference evidence="1 2" key="1">
    <citation type="journal article" date="2007" name="PLoS Genet.">
        <title>Patterns and implications of gene gain and loss in the evolution of Prochlorococcus.</title>
        <authorList>
            <person name="Kettler G.C."/>
            <person name="Martiny A.C."/>
            <person name="Huang K."/>
            <person name="Zucker J."/>
            <person name="Coleman M.L."/>
            <person name="Rodrigue S."/>
            <person name="Chen F."/>
            <person name="Lapidus A."/>
            <person name="Ferriera S."/>
            <person name="Johnson J."/>
            <person name="Steglich C."/>
            <person name="Church G.M."/>
            <person name="Richardson P."/>
            <person name="Chisholm S.W."/>
        </authorList>
    </citation>
    <scope>NUCLEOTIDE SEQUENCE [LARGE SCALE GENOMIC DNA]</scope>
    <source>
        <strain evidence="1 2">MIT 9303</strain>
    </source>
</reference>